<feature type="region of interest" description="Disordered" evidence="2">
    <location>
        <begin position="1"/>
        <end position="22"/>
    </location>
</feature>
<comment type="caution">
    <text evidence="4">The sequence shown here is derived from an EMBL/GenBank/DDBJ whole genome shotgun (WGS) entry which is preliminary data.</text>
</comment>
<feature type="domain" description="HNH nuclease" evidence="3">
    <location>
        <begin position="618"/>
        <end position="670"/>
    </location>
</feature>
<dbReference type="InterPro" id="IPR003615">
    <property type="entry name" value="HNH_nuc"/>
</dbReference>
<accession>A0ABP5I5G4</accession>
<feature type="compositionally biased region" description="Low complexity" evidence="2">
    <location>
        <begin position="321"/>
        <end position="349"/>
    </location>
</feature>
<feature type="region of interest" description="Disordered" evidence="2">
    <location>
        <begin position="274"/>
        <end position="368"/>
    </location>
</feature>
<sequence>MTVDHVPQGPLPGDNPPEGYENPVFRAPFTDHDRGSLIAREGAGTAVLTLLEAAEGTQEQIDATPLTPQEQLSALRALELARRRIDAMSADILAAFDRSGTSTDHGYRTTEALLQGEFRISVHEARRRARLSRQLGERITLLGEKQAPAHPRIAENYAEGRISTDEARTLCDAVEDLPPQVKDRYEEQIEQTLVELAPGLRLADIPKLVGRIVQTVDPDGTPPQFTPEPHRYHVTVNQKVNGDWRLSGLLDCPTGTTLYSLLYARMRDTDAEVTLRPHPRAPGNTRMSANTGEPEDTRAPESSLTDTDTAQDENGTCTAGTATDASAASASASPPSADEPAAAPPADAAEAARHAGPSPRPASPEEAVWERTDVTVDAEGWTTVSGGAQGEGALVEDDPLFLMREDGWPVPISPRISHAAFALFEEAGESESGSATTVLWEKTLGRTACPGEPQDGGRRSTGTPGGTEGPPERTPPERMPTATHPPPESSRPPDDRALQPVQVGTRNPGVCEDGSRSTVLPEPDSHSPGRHRHDRLSFLLRCLSRERVLHGADHALVVSAHPRDLAHARRPLFTQTGGVTTQEQLAGWSHALQLFAHVADGSGRTIAVRSHGRFATRSQMAVLTARDQGCTFPDCDAPAAWCEAHHLIPFAEGGPTDLGNLTLVCPFHHRWFERSGWSGQMLRGLPAWTPPSHLGAGRKPIFHSRFRAALLALPPAGPDAPS</sequence>
<dbReference type="Gene3D" id="1.10.30.50">
    <property type="match status" value="1"/>
</dbReference>
<gene>
    <name evidence="4" type="ORF">GCM10009823_13350</name>
</gene>
<dbReference type="Proteomes" id="UP001500984">
    <property type="component" value="Unassembled WGS sequence"/>
</dbReference>
<evidence type="ECO:0000256" key="2">
    <source>
        <dbReference type="SAM" id="MobiDB-lite"/>
    </source>
</evidence>
<dbReference type="InterPro" id="IPR002711">
    <property type="entry name" value="HNH"/>
</dbReference>
<dbReference type="SMART" id="SM00507">
    <property type="entry name" value="HNHc"/>
    <property type="match status" value="1"/>
</dbReference>
<feature type="region of interest" description="Disordered" evidence="2">
    <location>
        <begin position="445"/>
        <end position="532"/>
    </location>
</feature>
<dbReference type="CDD" id="cd00085">
    <property type="entry name" value="HNHc"/>
    <property type="match status" value="1"/>
</dbReference>
<comment type="similarity">
    <text evidence="1">Belongs to the Rv1128c/1148c/1588c/1702c/1945/3466 family.</text>
</comment>
<organism evidence="4 5">
    <name type="scientific">Brevibacterium salitolerans</name>
    <dbReference type="NCBI Taxonomy" id="1403566"/>
    <lineage>
        <taxon>Bacteria</taxon>
        <taxon>Bacillati</taxon>
        <taxon>Actinomycetota</taxon>
        <taxon>Actinomycetes</taxon>
        <taxon>Micrococcales</taxon>
        <taxon>Brevibacteriaceae</taxon>
        <taxon>Brevibacterium</taxon>
    </lineage>
</organism>
<evidence type="ECO:0000313" key="5">
    <source>
        <dbReference type="Proteomes" id="UP001500984"/>
    </source>
</evidence>
<protein>
    <recommendedName>
        <fullName evidence="3">HNH nuclease domain-containing protein</fullName>
    </recommendedName>
</protein>
<reference evidence="5" key="1">
    <citation type="journal article" date="2019" name="Int. J. Syst. Evol. Microbiol.">
        <title>The Global Catalogue of Microorganisms (GCM) 10K type strain sequencing project: providing services to taxonomists for standard genome sequencing and annotation.</title>
        <authorList>
            <consortium name="The Broad Institute Genomics Platform"/>
            <consortium name="The Broad Institute Genome Sequencing Center for Infectious Disease"/>
            <person name="Wu L."/>
            <person name="Ma J."/>
        </authorList>
    </citation>
    <scope>NUCLEOTIDE SEQUENCE [LARGE SCALE GENOMIC DNA]</scope>
    <source>
        <strain evidence="5">JCM 15900</strain>
    </source>
</reference>
<dbReference type="Pfam" id="PF02720">
    <property type="entry name" value="DUF222"/>
    <property type="match status" value="1"/>
</dbReference>
<dbReference type="InterPro" id="IPR003870">
    <property type="entry name" value="DUF222"/>
</dbReference>
<feature type="compositionally biased region" description="Polar residues" evidence="2">
    <location>
        <begin position="300"/>
        <end position="320"/>
    </location>
</feature>
<keyword evidence="5" id="KW-1185">Reference proteome</keyword>
<proteinExistence type="inferred from homology"/>
<dbReference type="EMBL" id="BAAAPZ010000004">
    <property type="protein sequence ID" value="GAA2094374.1"/>
    <property type="molecule type" value="Genomic_DNA"/>
</dbReference>
<name>A0ABP5I5G4_9MICO</name>
<evidence type="ECO:0000313" key="4">
    <source>
        <dbReference type="EMBL" id="GAA2094374.1"/>
    </source>
</evidence>
<evidence type="ECO:0000256" key="1">
    <source>
        <dbReference type="ARBA" id="ARBA00023450"/>
    </source>
</evidence>
<dbReference type="Pfam" id="PF01844">
    <property type="entry name" value="HNH"/>
    <property type="match status" value="1"/>
</dbReference>
<evidence type="ECO:0000259" key="3">
    <source>
        <dbReference type="SMART" id="SM00507"/>
    </source>
</evidence>